<evidence type="ECO:0000259" key="4">
    <source>
        <dbReference type="PROSITE" id="PS50055"/>
    </source>
</evidence>
<dbReference type="SUPFAM" id="SSF52799">
    <property type="entry name" value="(Phosphotyrosine protein) phosphatases II"/>
    <property type="match status" value="1"/>
</dbReference>
<name>J3PJX9_GAET3</name>
<dbReference type="EC" id="3.1.3.48" evidence="2"/>
<feature type="region of interest" description="Disordered" evidence="3">
    <location>
        <begin position="728"/>
        <end position="799"/>
    </location>
</feature>
<dbReference type="InterPro" id="IPR001763">
    <property type="entry name" value="Rhodanese-like_dom"/>
</dbReference>
<feature type="domain" description="Rhodanese" evidence="6">
    <location>
        <begin position="359"/>
        <end position="473"/>
    </location>
</feature>
<dbReference type="InterPro" id="IPR036873">
    <property type="entry name" value="Rhodanese-like_dom_sf"/>
</dbReference>
<dbReference type="InterPro" id="IPR000242">
    <property type="entry name" value="PTP_cat"/>
</dbReference>
<dbReference type="OrthoDB" id="6058203at2759"/>
<reference evidence="7" key="3">
    <citation type="submission" date="2010-09" db="EMBL/GenBank/DDBJ databases">
        <title>Annotation of Gaeumannomyces graminis var. tritici R3-111a-1.</title>
        <authorList>
            <consortium name="The Broad Institute Genome Sequencing Platform"/>
            <person name="Ma L.-J."/>
            <person name="Dead R."/>
            <person name="Young S.K."/>
            <person name="Zeng Q."/>
            <person name="Gargeya S."/>
            <person name="Fitzgerald M."/>
            <person name="Haas B."/>
            <person name="Abouelleil A."/>
            <person name="Alvarado L."/>
            <person name="Arachchi H.M."/>
            <person name="Berlin A."/>
            <person name="Brown A."/>
            <person name="Chapman S.B."/>
            <person name="Chen Z."/>
            <person name="Dunbar C."/>
            <person name="Freedman E."/>
            <person name="Gearin G."/>
            <person name="Gellesch M."/>
            <person name="Goldberg J."/>
            <person name="Griggs A."/>
            <person name="Gujja S."/>
            <person name="Heiman D."/>
            <person name="Howarth C."/>
            <person name="Larson L."/>
            <person name="Lui A."/>
            <person name="MacDonald P.J.P."/>
            <person name="Mehta T."/>
            <person name="Montmayeur A."/>
            <person name="Murphy C."/>
            <person name="Neiman D."/>
            <person name="Pearson M."/>
            <person name="Priest M."/>
            <person name="Roberts A."/>
            <person name="Saif S."/>
            <person name="Shea T."/>
            <person name="Shenoy N."/>
            <person name="Sisk P."/>
            <person name="Stolte C."/>
            <person name="Sykes S."/>
            <person name="Yandava C."/>
            <person name="Wortman J."/>
            <person name="Nusbaum C."/>
            <person name="Birren B."/>
        </authorList>
    </citation>
    <scope>NUCLEOTIDE SEQUENCE</scope>
    <source>
        <strain evidence="7">R3-111a-1</strain>
    </source>
</reference>
<reference evidence="8" key="4">
    <citation type="journal article" date="2015" name="G3 (Bethesda)">
        <title>Genome sequences of three phytopathogenic species of the Magnaporthaceae family of fungi.</title>
        <authorList>
            <person name="Okagaki L.H."/>
            <person name="Nunes C.C."/>
            <person name="Sailsbery J."/>
            <person name="Clay B."/>
            <person name="Brown D."/>
            <person name="John T."/>
            <person name="Oh Y."/>
            <person name="Young N."/>
            <person name="Fitzgerald M."/>
            <person name="Haas B.J."/>
            <person name="Zeng Q."/>
            <person name="Young S."/>
            <person name="Adiconis X."/>
            <person name="Fan L."/>
            <person name="Levin J.Z."/>
            <person name="Mitchell T.K."/>
            <person name="Okubara P.A."/>
            <person name="Farman M.L."/>
            <person name="Kohn L.M."/>
            <person name="Birren B."/>
            <person name="Ma L.-J."/>
            <person name="Dean R.A."/>
        </authorList>
    </citation>
    <scope>NUCLEOTIDE SEQUENCE</scope>
    <source>
        <strain evidence="8">R3-111a-1</strain>
    </source>
</reference>
<dbReference type="AlphaFoldDB" id="J3PJX9"/>
<dbReference type="STRING" id="644352.J3PJX9"/>
<gene>
    <name evidence="8" type="primary">20354278</name>
    <name evidence="7" type="ORF">GGTG_13820</name>
</gene>
<dbReference type="Pfam" id="PF00102">
    <property type="entry name" value="Y_phosphatase"/>
    <property type="match status" value="3"/>
</dbReference>
<dbReference type="PROSITE" id="PS50056">
    <property type="entry name" value="TYR_PHOSPHATASE_2"/>
    <property type="match status" value="1"/>
</dbReference>
<feature type="domain" description="Tyrosine specific protein phosphatases" evidence="5">
    <location>
        <begin position="888"/>
        <end position="971"/>
    </location>
</feature>
<dbReference type="PANTHER" id="PTHR19134:SF561">
    <property type="entry name" value="PROTEIN TYROSINE PHOSPHATASE 36E, ISOFORM A"/>
    <property type="match status" value="1"/>
</dbReference>
<organism evidence="7">
    <name type="scientific">Gaeumannomyces tritici (strain R3-111a-1)</name>
    <name type="common">Wheat and barley take-all root rot fungus</name>
    <name type="synonym">Gaeumannomyces graminis var. tritici</name>
    <dbReference type="NCBI Taxonomy" id="644352"/>
    <lineage>
        <taxon>Eukaryota</taxon>
        <taxon>Fungi</taxon>
        <taxon>Dikarya</taxon>
        <taxon>Ascomycota</taxon>
        <taxon>Pezizomycotina</taxon>
        <taxon>Sordariomycetes</taxon>
        <taxon>Sordariomycetidae</taxon>
        <taxon>Magnaporthales</taxon>
        <taxon>Magnaporthaceae</taxon>
        <taxon>Gaeumannomyces</taxon>
    </lineage>
</organism>
<dbReference type="InterPro" id="IPR000387">
    <property type="entry name" value="Tyr_Pase_dom"/>
</dbReference>
<feature type="compositionally biased region" description="Basic and acidic residues" evidence="3">
    <location>
        <begin position="285"/>
        <end position="307"/>
    </location>
</feature>
<dbReference type="InterPro" id="IPR050348">
    <property type="entry name" value="Protein-Tyr_Phosphatase"/>
</dbReference>
<evidence type="ECO:0000259" key="6">
    <source>
        <dbReference type="PROSITE" id="PS50206"/>
    </source>
</evidence>
<dbReference type="SUPFAM" id="SSF52821">
    <property type="entry name" value="Rhodanese/Cell cycle control phosphatase"/>
    <property type="match status" value="1"/>
</dbReference>
<feature type="compositionally biased region" description="Gly residues" evidence="3">
    <location>
        <begin position="1048"/>
        <end position="1063"/>
    </location>
</feature>
<dbReference type="Proteomes" id="UP000006039">
    <property type="component" value="Unassembled WGS sequence"/>
</dbReference>
<reference evidence="8" key="5">
    <citation type="submission" date="2018-04" db="UniProtKB">
        <authorList>
            <consortium name="EnsemblFungi"/>
        </authorList>
    </citation>
    <scope>IDENTIFICATION</scope>
    <source>
        <strain evidence="8">R3-111a-1</strain>
    </source>
</reference>
<dbReference type="PRINTS" id="PR00700">
    <property type="entry name" value="PRTYPHPHTASE"/>
</dbReference>
<dbReference type="PANTHER" id="PTHR19134">
    <property type="entry name" value="RECEPTOR-TYPE TYROSINE-PROTEIN PHOSPHATASE"/>
    <property type="match status" value="1"/>
</dbReference>
<dbReference type="SMART" id="SM00404">
    <property type="entry name" value="PTPc_motif"/>
    <property type="match status" value="1"/>
</dbReference>
<accession>J3PJX9</accession>
<keyword evidence="9" id="KW-1185">Reference proteome</keyword>
<feature type="compositionally biased region" description="Low complexity" evidence="3">
    <location>
        <begin position="1082"/>
        <end position="1097"/>
    </location>
</feature>
<evidence type="ECO:0000259" key="5">
    <source>
        <dbReference type="PROSITE" id="PS50056"/>
    </source>
</evidence>
<dbReference type="GO" id="GO:0004725">
    <property type="term" value="F:protein tyrosine phosphatase activity"/>
    <property type="evidence" value="ECO:0007669"/>
    <property type="project" value="UniProtKB-EC"/>
</dbReference>
<evidence type="ECO:0000313" key="7">
    <source>
        <dbReference type="EMBL" id="EJT68609.1"/>
    </source>
</evidence>
<sequence>MPPEHPQSRPDEHTAHYAMKTSSRQPSTPSQGSVTITHSATQPFFSHKSTTPTAASPHFPCSVGQPHPPQLSPSAAGAAPRYNTPPRMTDVTNRTPSPNYFGLIVESSHDPHDSARLPRENWSPATSSVRSFAAAIPKQLPLDANPEFEAFKRQADSNRGKSGFSLSTSSFSVDISAASSGAPARPRPPRWHTHGSDMSLDMPAAMKSTGPAATPLPIASTQQATPLVLPRGAVSGFRQPSTGRMDVDADAVSLHDSAYVSGDSKRNSEASLNPPSFLNLPRYESPGRFDSPMDKRTSLSTVEDRHPRLSVTHGRPDPPAPAIGSRLGRADTLPGSSADPAAPSLLSAQELKDLLQGPGADKILLLDIRSYQKYSASRIQGALNLCIPTTLLKRTSFNLQKLQDTFQADADQEKFADWRETSHLIVYHDTEKKDDAACINMLKKFTSENYTGKVCILRRGFEGFSQAYPQLLDRRSAAERTGSATDQAAIGAGGGSDGGAVAKVIGGFTLPSASDAAPSAFFSNIRQNTELVNGVGQMDIVVPSGLNLAALPSWLGRAAEEGNHGKVVSDMFLNIEKREQTRMHRAYTSAAAQRQLSLKSAESSPAPVQLSGIEKGSKNRYNNILPFEHTRVRLNEKLSGECDYINASHITSSRSHKRYISTQGPLPATFEDFWSMIWEQDVRVIVMLTAEQEGGQLKCHPYWRGKEFGPIRLVALSEKKVSLDIDKHRVGPLAPNPPPNPKQTARHSRPNPSTPGPQTTRSPMPSTEGRRRSNTATDPFGFNLSRGGSDGAGRPQLSPTASETSFVIVRKFALSHSAHPFAPIREITHLHYPSWPDFGAPAQPSHLLALVELANVMQRAALPLDVSSAIAASADKEKLSPQDSNNVRDFVHEVWNDDPVGESQARPILVHCSAGCGRTGTFCTVDTVVDMLKRQRQKAAAKQSQSATAARRGRATRRRKVGVKRKLEQRDSEGDVSMAGAAGARASIFHHHHHRPSVPDDGSVSPTSSFQGAIDATSSGFHFSSPPPRFPSLSSVSASRKGRAGSSGASGSGSDEGGYGGGVTASPYSSSSSSDELNRQRSPTASSDDSTDSGLDASWMHDDRADVLDLIAATVEDFRGQRLSMVQTLRQFVLCYETVLEWAVRLQERTAAESGDVGAGASRRQLSPLSKTSERM</sequence>
<feature type="compositionally biased region" description="Basic and acidic residues" evidence="3">
    <location>
        <begin position="1"/>
        <end position="15"/>
    </location>
</feature>
<dbReference type="PROSITE" id="PS00383">
    <property type="entry name" value="TYR_PHOSPHATASE_1"/>
    <property type="match status" value="1"/>
</dbReference>
<feature type="region of interest" description="Disordered" evidence="3">
    <location>
        <begin position="992"/>
        <end position="1097"/>
    </location>
</feature>
<dbReference type="InterPro" id="IPR029021">
    <property type="entry name" value="Prot-tyrosine_phosphatase-like"/>
</dbReference>
<reference evidence="9" key="1">
    <citation type="submission" date="2010-07" db="EMBL/GenBank/DDBJ databases">
        <title>The genome sequence of Gaeumannomyces graminis var. tritici strain R3-111a-1.</title>
        <authorList>
            <consortium name="The Broad Institute Genome Sequencing Platform"/>
            <person name="Ma L.-J."/>
            <person name="Dead R."/>
            <person name="Young S."/>
            <person name="Zeng Q."/>
            <person name="Koehrsen M."/>
            <person name="Alvarado L."/>
            <person name="Berlin A."/>
            <person name="Chapman S.B."/>
            <person name="Chen Z."/>
            <person name="Freedman E."/>
            <person name="Gellesch M."/>
            <person name="Goldberg J."/>
            <person name="Griggs A."/>
            <person name="Gujja S."/>
            <person name="Heilman E.R."/>
            <person name="Heiman D."/>
            <person name="Hepburn T."/>
            <person name="Howarth C."/>
            <person name="Jen D."/>
            <person name="Larson L."/>
            <person name="Mehta T."/>
            <person name="Neiman D."/>
            <person name="Pearson M."/>
            <person name="Roberts A."/>
            <person name="Saif S."/>
            <person name="Shea T."/>
            <person name="Shenoy N."/>
            <person name="Sisk P."/>
            <person name="Stolte C."/>
            <person name="Sykes S."/>
            <person name="Walk T."/>
            <person name="White J."/>
            <person name="Yandava C."/>
            <person name="Haas B."/>
            <person name="Nusbaum C."/>
            <person name="Birren B."/>
        </authorList>
    </citation>
    <scope>NUCLEOTIDE SEQUENCE [LARGE SCALE GENOMIC DNA]</scope>
    <source>
        <strain evidence="9">R3-111a-1</strain>
    </source>
</reference>
<evidence type="ECO:0000313" key="9">
    <source>
        <dbReference type="Proteomes" id="UP000006039"/>
    </source>
</evidence>
<dbReference type="InterPro" id="IPR003595">
    <property type="entry name" value="Tyr_Pase_cat"/>
</dbReference>
<dbReference type="SMART" id="SM00450">
    <property type="entry name" value="RHOD"/>
    <property type="match status" value="1"/>
</dbReference>
<feature type="region of interest" description="Disordered" evidence="3">
    <location>
        <begin position="939"/>
        <end position="978"/>
    </location>
</feature>
<feature type="domain" description="Tyrosine-protein phosphatase" evidence="4">
    <location>
        <begin position="618"/>
        <end position="969"/>
    </location>
</feature>
<dbReference type="PROSITE" id="PS50206">
    <property type="entry name" value="RHODANESE_3"/>
    <property type="match status" value="1"/>
</dbReference>
<feature type="compositionally biased region" description="Low complexity" evidence="3">
    <location>
        <begin position="1031"/>
        <end position="1047"/>
    </location>
</feature>
<feature type="region of interest" description="Disordered" evidence="3">
    <location>
        <begin position="260"/>
        <end position="341"/>
    </location>
</feature>
<reference evidence="7" key="2">
    <citation type="submission" date="2010-07" db="EMBL/GenBank/DDBJ databases">
        <authorList>
            <consortium name="The Broad Institute Genome Sequencing Platform"/>
            <consortium name="Broad Institute Genome Sequencing Center for Infectious Disease"/>
            <person name="Ma L.-J."/>
            <person name="Dead R."/>
            <person name="Young S."/>
            <person name="Zeng Q."/>
            <person name="Koehrsen M."/>
            <person name="Alvarado L."/>
            <person name="Berlin A."/>
            <person name="Chapman S.B."/>
            <person name="Chen Z."/>
            <person name="Freedman E."/>
            <person name="Gellesch M."/>
            <person name="Goldberg J."/>
            <person name="Griggs A."/>
            <person name="Gujja S."/>
            <person name="Heilman E.R."/>
            <person name="Heiman D."/>
            <person name="Hepburn T."/>
            <person name="Howarth C."/>
            <person name="Jen D."/>
            <person name="Larson L."/>
            <person name="Mehta T."/>
            <person name="Neiman D."/>
            <person name="Pearson M."/>
            <person name="Roberts A."/>
            <person name="Saif S."/>
            <person name="Shea T."/>
            <person name="Shenoy N."/>
            <person name="Sisk P."/>
            <person name="Stolte C."/>
            <person name="Sykes S."/>
            <person name="Walk T."/>
            <person name="White J."/>
            <person name="Yandava C."/>
            <person name="Haas B."/>
            <person name="Nusbaum C."/>
            <person name="Birren B."/>
        </authorList>
    </citation>
    <scope>NUCLEOTIDE SEQUENCE</scope>
    <source>
        <strain evidence="7">R3-111a-1</strain>
    </source>
</reference>
<dbReference type="PROSITE" id="PS50055">
    <property type="entry name" value="TYR_PHOSPHATASE_PTP"/>
    <property type="match status" value="1"/>
</dbReference>
<evidence type="ECO:0000313" key="8">
    <source>
        <dbReference type="EnsemblFungi" id="EJT68609"/>
    </source>
</evidence>
<feature type="compositionally biased region" description="Polar residues" evidence="3">
    <location>
        <begin position="756"/>
        <end position="765"/>
    </location>
</feature>
<feature type="compositionally biased region" description="Low complexity" evidence="3">
    <location>
        <begin position="940"/>
        <end position="950"/>
    </location>
</feature>
<dbReference type="RefSeq" id="XP_009230005.1">
    <property type="nucleotide sequence ID" value="XM_009231741.1"/>
</dbReference>
<feature type="region of interest" description="Disordered" evidence="3">
    <location>
        <begin position="177"/>
        <end position="224"/>
    </location>
</feature>
<evidence type="ECO:0000256" key="2">
    <source>
        <dbReference type="ARBA" id="ARBA00013064"/>
    </source>
</evidence>
<dbReference type="Gene3D" id="3.90.190.10">
    <property type="entry name" value="Protein tyrosine phosphatase superfamily"/>
    <property type="match status" value="2"/>
</dbReference>
<dbReference type="FunCoup" id="J3PJX9">
    <property type="interactions" value="72"/>
</dbReference>
<protein>
    <recommendedName>
        <fullName evidence="2">protein-tyrosine-phosphatase</fullName>
        <ecNumber evidence="2">3.1.3.48</ecNumber>
    </recommendedName>
</protein>
<dbReference type="EnsemblFungi" id="EJT68609">
    <property type="protein sequence ID" value="EJT68609"/>
    <property type="gene ID" value="GGTG_13820"/>
</dbReference>
<evidence type="ECO:0000256" key="1">
    <source>
        <dbReference type="ARBA" id="ARBA00009649"/>
    </source>
</evidence>
<dbReference type="VEuPathDB" id="FungiDB:GGTG_13820"/>
<dbReference type="EMBL" id="GL385452">
    <property type="protein sequence ID" value="EJT68609.1"/>
    <property type="molecule type" value="Genomic_DNA"/>
</dbReference>
<dbReference type="GeneID" id="20354278"/>
<dbReference type="InterPro" id="IPR016130">
    <property type="entry name" value="Tyr_Pase_AS"/>
</dbReference>
<dbReference type="eggNOG" id="KOG0789">
    <property type="taxonomic scope" value="Eukaryota"/>
</dbReference>
<feature type="region of interest" description="Disordered" evidence="3">
    <location>
        <begin position="1151"/>
        <end position="1176"/>
    </location>
</feature>
<feature type="compositionally biased region" description="Polar residues" evidence="3">
    <location>
        <begin position="20"/>
        <end position="54"/>
    </location>
</feature>
<evidence type="ECO:0000256" key="3">
    <source>
        <dbReference type="SAM" id="MobiDB-lite"/>
    </source>
</evidence>
<feature type="region of interest" description="Disordered" evidence="3">
    <location>
        <begin position="1"/>
        <end position="96"/>
    </location>
</feature>
<feature type="compositionally biased region" description="Polar residues" evidence="3">
    <location>
        <begin position="1164"/>
        <end position="1176"/>
    </location>
</feature>
<dbReference type="CDD" id="cd01446">
    <property type="entry name" value="DSP_MapKP"/>
    <property type="match status" value="1"/>
</dbReference>
<proteinExistence type="inferred from homology"/>
<dbReference type="Gene3D" id="3.40.250.10">
    <property type="entry name" value="Rhodanese-like domain"/>
    <property type="match status" value="1"/>
</dbReference>
<feature type="compositionally biased region" description="Basic residues" evidence="3">
    <location>
        <begin position="951"/>
        <end position="964"/>
    </location>
</feature>
<comment type="similarity">
    <text evidence="1">Belongs to the protein-tyrosine phosphatase family. Non-receptor class subfamily.</text>
</comment>
<dbReference type="Pfam" id="PF00581">
    <property type="entry name" value="Rhodanese"/>
    <property type="match status" value="1"/>
</dbReference>
<dbReference type="HOGENOM" id="CLU_001645_11_0_1"/>
<feature type="region of interest" description="Disordered" evidence="3">
    <location>
        <begin position="230"/>
        <end position="249"/>
    </location>
</feature>
<dbReference type="SMART" id="SM00194">
    <property type="entry name" value="PTPc"/>
    <property type="match status" value="1"/>
</dbReference>